<dbReference type="SMART" id="SM00692">
    <property type="entry name" value="DM3"/>
    <property type="match status" value="1"/>
</dbReference>
<evidence type="ECO:0000256" key="4">
    <source>
        <dbReference type="ARBA" id="ARBA00023125"/>
    </source>
</evidence>
<evidence type="ECO:0000256" key="1">
    <source>
        <dbReference type="ARBA" id="ARBA00022723"/>
    </source>
</evidence>
<organism evidence="5 6">
    <name type="scientific">Danaus plexippus plexippus</name>
    <dbReference type="NCBI Taxonomy" id="278856"/>
    <lineage>
        <taxon>Eukaryota</taxon>
        <taxon>Metazoa</taxon>
        <taxon>Ecdysozoa</taxon>
        <taxon>Arthropoda</taxon>
        <taxon>Hexapoda</taxon>
        <taxon>Insecta</taxon>
        <taxon>Pterygota</taxon>
        <taxon>Neoptera</taxon>
        <taxon>Endopterygota</taxon>
        <taxon>Lepidoptera</taxon>
        <taxon>Glossata</taxon>
        <taxon>Ditrysia</taxon>
        <taxon>Papilionoidea</taxon>
        <taxon>Nymphalidae</taxon>
        <taxon>Danainae</taxon>
        <taxon>Danaini</taxon>
        <taxon>Danaina</taxon>
        <taxon>Danaus</taxon>
        <taxon>Danaus</taxon>
    </lineage>
</organism>
<evidence type="ECO:0000256" key="2">
    <source>
        <dbReference type="ARBA" id="ARBA00022771"/>
    </source>
</evidence>
<dbReference type="Pfam" id="PF05485">
    <property type="entry name" value="THAP"/>
    <property type="match status" value="1"/>
</dbReference>
<dbReference type="EMBL" id="AGBW02012225">
    <property type="protein sequence ID" value="OWR45399.1"/>
    <property type="molecule type" value="Genomic_DNA"/>
</dbReference>
<name>A0A212EV88_DANPL</name>
<protein>
    <submittedName>
        <fullName evidence="5">THAP domain containing apoptosis associated protein 2</fullName>
    </submittedName>
</protein>
<dbReference type="Proteomes" id="UP000007151">
    <property type="component" value="Unassembled WGS sequence"/>
</dbReference>
<proteinExistence type="predicted"/>
<dbReference type="PANTHER" id="PTHR46927">
    <property type="entry name" value="AGAP005574-PA"/>
    <property type="match status" value="1"/>
</dbReference>
<gene>
    <name evidence="5" type="ORF">KGM_215591</name>
</gene>
<keyword evidence="6" id="KW-1185">Reference proteome</keyword>
<dbReference type="Gene3D" id="6.20.210.20">
    <property type="entry name" value="THAP domain"/>
    <property type="match status" value="1"/>
</dbReference>
<evidence type="ECO:0000256" key="3">
    <source>
        <dbReference type="ARBA" id="ARBA00022833"/>
    </source>
</evidence>
<dbReference type="GO" id="GO:0003677">
    <property type="term" value="F:DNA binding"/>
    <property type="evidence" value="ECO:0007669"/>
    <property type="project" value="UniProtKB-UniRule"/>
</dbReference>
<comment type="caution">
    <text evidence="5">The sequence shown here is derived from an EMBL/GenBank/DDBJ whole genome shotgun (WGS) entry which is preliminary data.</text>
</comment>
<accession>A0A212EV88</accession>
<dbReference type="PROSITE" id="PS50950">
    <property type="entry name" value="ZF_THAP"/>
    <property type="match status" value="1"/>
</dbReference>
<dbReference type="InterPro" id="IPR006612">
    <property type="entry name" value="THAP_Znf"/>
</dbReference>
<sequence>MPQRCAVPMCNEKTGGHKFPRDKELLKKWLTAVRRDNHIPTRHCRVCKKHFTDDDFEFAISAVEEYARPRLKKDAVPSRFPWNEVAYDILYKKNKRTVDRMMERDLLKNRLENIKKSNNEQFLESLPELPDDLLDTNGLPNIDLAKRLTEIDDIDELI</sequence>
<dbReference type="AlphaFoldDB" id="A0A212EV88"/>
<evidence type="ECO:0000313" key="6">
    <source>
        <dbReference type="Proteomes" id="UP000007151"/>
    </source>
</evidence>
<keyword evidence="2" id="KW-0863">Zinc-finger</keyword>
<dbReference type="PANTHER" id="PTHR46927:SF3">
    <property type="entry name" value="THAP-TYPE DOMAIN-CONTAINING PROTEIN"/>
    <property type="match status" value="1"/>
</dbReference>
<dbReference type="SUPFAM" id="SSF57716">
    <property type="entry name" value="Glucocorticoid receptor-like (DNA-binding domain)"/>
    <property type="match status" value="1"/>
</dbReference>
<dbReference type="GO" id="GO:0008270">
    <property type="term" value="F:zinc ion binding"/>
    <property type="evidence" value="ECO:0007669"/>
    <property type="project" value="UniProtKB-KW"/>
</dbReference>
<keyword evidence="1" id="KW-0479">Metal-binding</keyword>
<evidence type="ECO:0000313" key="5">
    <source>
        <dbReference type="EMBL" id="OWR45399.1"/>
    </source>
</evidence>
<dbReference type="SMART" id="SM00980">
    <property type="entry name" value="THAP"/>
    <property type="match status" value="1"/>
</dbReference>
<dbReference type="InterPro" id="IPR052224">
    <property type="entry name" value="THAP_domain_protein"/>
</dbReference>
<reference evidence="5 6" key="1">
    <citation type="journal article" date="2011" name="Cell">
        <title>The monarch butterfly genome yields insights into long-distance migration.</title>
        <authorList>
            <person name="Zhan S."/>
            <person name="Merlin C."/>
            <person name="Boore J.L."/>
            <person name="Reppert S.M."/>
        </authorList>
    </citation>
    <scope>NUCLEOTIDE SEQUENCE [LARGE SCALE GENOMIC DNA]</scope>
    <source>
        <strain evidence="5">F-2</strain>
    </source>
</reference>
<dbReference type="KEGG" id="dpl:KGM_215591"/>
<keyword evidence="4" id="KW-0238">DNA-binding</keyword>
<keyword evidence="3" id="KW-0862">Zinc</keyword>
<dbReference type="eggNOG" id="ENOG502SIPN">
    <property type="taxonomic scope" value="Eukaryota"/>
</dbReference>
<dbReference type="InterPro" id="IPR038441">
    <property type="entry name" value="THAP_Znf_sf"/>
</dbReference>
<dbReference type="OrthoDB" id="6866920at2759"/>